<evidence type="ECO:0000313" key="2">
    <source>
        <dbReference type="Proteomes" id="UP000011693"/>
    </source>
</evidence>
<protein>
    <submittedName>
        <fullName evidence="1">Uncharacterized protein</fullName>
    </submittedName>
</protein>
<gene>
    <name evidence="1" type="ORF">C482_20306</name>
</gene>
<proteinExistence type="predicted"/>
<dbReference type="PATRIC" id="fig|1227492.4.peg.4043"/>
<sequence>MSSLDSTDMITSHENIPDVTVDFLTPTSVWHVPAEDGPLIKSLNLDAFRTVCEFEETLDEIVTSDPADSEWVSSR</sequence>
<accession>M0A3A0</accession>
<name>M0A3A0_9EURY</name>
<dbReference type="RefSeq" id="WP_006169601.1">
    <property type="nucleotide sequence ID" value="NZ_AOIN01000100.1"/>
</dbReference>
<comment type="caution">
    <text evidence="1">The sequence shown here is derived from an EMBL/GenBank/DDBJ whole genome shotgun (WGS) entry which is preliminary data.</text>
</comment>
<dbReference type="AlphaFoldDB" id="M0A3A0"/>
<reference evidence="1 2" key="1">
    <citation type="journal article" date="2014" name="PLoS Genet.">
        <title>Phylogenetically driven sequencing of extremely halophilic archaea reveals strategies for static and dynamic osmo-response.</title>
        <authorList>
            <person name="Becker E.A."/>
            <person name="Seitzer P.M."/>
            <person name="Tritt A."/>
            <person name="Larsen D."/>
            <person name="Krusor M."/>
            <person name="Yao A.I."/>
            <person name="Wu D."/>
            <person name="Madern D."/>
            <person name="Eisen J.A."/>
            <person name="Darling A.E."/>
            <person name="Facciotti M.T."/>
        </authorList>
    </citation>
    <scope>NUCLEOTIDE SEQUENCE [LARGE SCALE GENOMIC DNA]</scope>
    <source>
        <strain evidence="1 2">JCM 10990</strain>
    </source>
</reference>
<dbReference type="EMBL" id="AOIN01000100">
    <property type="protein sequence ID" value="ELY93054.1"/>
    <property type="molecule type" value="Genomic_DNA"/>
</dbReference>
<keyword evidence="2" id="KW-1185">Reference proteome</keyword>
<evidence type="ECO:0000313" key="1">
    <source>
        <dbReference type="EMBL" id="ELY93054.1"/>
    </source>
</evidence>
<organism evidence="1 2">
    <name type="scientific">Natrialba chahannaoensis JCM 10990</name>
    <dbReference type="NCBI Taxonomy" id="1227492"/>
    <lineage>
        <taxon>Archaea</taxon>
        <taxon>Methanobacteriati</taxon>
        <taxon>Methanobacteriota</taxon>
        <taxon>Stenosarchaea group</taxon>
        <taxon>Halobacteria</taxon>
        <taxon>Halobacteriales</taxon>
        <taxon>Natrialbaceae</taxon>
        <taxon>Natrialba</taxon>
    </lineage>
</organism>
<dbReference type="Proteomes" id="UP000011693">
    <property type="component" value="Unassembled WGS sequence"/>
</dbReference>